<evidence type="ECO:0000256" key="9">
    <source>
        <dbReference type="ARBA" id="ARBA00022691"/>
    </source>
</evidence>
<evidence type="ECO:0000256" key="18">
    <source>
        <dbReference type="ARBA" id="ARBA00049790"/>
    </source>
</evidence>
<evidence type="ECO:0000256" key="22">
    <source>
        <dbReference type="ARBA" id="ARBA00081504"/>
    </source>
</evidence>
<evidence type="ECO:0000256" key="16">
    <source>
        <dbReference type="ARBA" id="ARBA00048763"/>
    </source>
</evidence>
<dbReference type="FunFam" id="3.40.50.150:FF:000066">
    <property type="entry name" value="Trimethylguanosine synthase 1"/>
    <property type="match status" value="1"/>
</dbReference>
<keyword evidence="7" id="KW-0489">Methyltransferase</keyword>
<keyword evidence="9" id="KW-0949">S-adenosyl-L-methionine</keyword>
<evidence type="ECO:0000256" key="14">
    <source>
        <dbReference type="ARBA" id="ARBA00047418"/>
    </source>
</evidence>
<comment type="subunit">
    <text evidence="20">May form homooligomers. Interacts with CREBBP/CBP, EED/WAIT1, EP300/P300, NCOA6/PRIP, PPARBP/PBP and SMN.</text>
</comment>
<sequence>MNVIVVIEEVASSPDSRRSEEEDMTTEEIIEESVSSPSTEMPKSTTELEVIKSLEEQSEDEGPEEIANSTFTPQTVKEIDGDRQEGDKQDDLTHSTGTELESALVTVDDTNKKSSAKRRGLGNKNKEGGDPYLGYDNPRPSKKRKRAKKQKAIVQNMISEEKYNDVIVSYTEETMPKDMKKYYFQRYEYFSKFDEGVLMDKEGWFSVTPEKIASHISKRCQSDVIIDAFCGCGGNSIQFALSCNQVIAIDLDPVKLYCARENAKIYGVEHKIEFILGDFFQLAPKLKADVVFLSPPWGGPSYMNTETFNLKSMIPRDGAHIFQIASSITPNIAYFVPRNTDPHQLARLAGPGNTCEIEINSLYGKVKSLTAYYGELVDYEQLEAYEKEKEEEDLMNEINRGFLSNCS</sequence>
<evidence type="ECO:0000256" key="8">
    <source>
        <dbReference type="ARBA" id="ARBA00022679"/>
    </source>
</evidence>
<evidence type="ECO:0000256" key="7">
    <source>
        <dbReference type="ARBA" id="ARBA00022603"/>
    </source>
</evidence>
<accession>A0A9P6XXW7</accession>
<evidence type="ECO:0000256" key="4">
    <source>
        <dbReference type="ARBA" id="ARBA00018517"/>
    </source>
</evidence>
<comment type="catalytic activity">
    <reaction evidence="17">
        <text>a 5'-end (N(7)-methyl 5'-triphosphoguanosine)-ribonucleoside in snRNA + S-adenosyl-L-methionine = a 5'-end (N(2),N(7)-dimethyl 5'-triphosphoguanosine)-ribonucleoside in snRNA + S-adenosyl-L-homocysteine + H(+)</text>
        <dbReference type="Rhea" id="RHEA:78471"/>
        <dbReference type="Rhea" id="RHEA-COMP:19085"/>
        <dbReference type="Rhea" id="RHEA-COMP:19087"/>
        <dbReference type="ChEBI" id="CHEBI:15378"/>
        <dbReference type="ChEBI" id="CHEBI:57856"/>
        <dbReference type="ChEBI" id="CHEBI:59789"/>
        <dbReference type="ChEBI" id="CHEBI:156461"/>
        <dbReference type="ChEBI" id="CHEBI:172880"/>
    </reaction>
    <physiologicalReaction direction="left-to-right" evidence="17">
        <dbReference type="Rhea" id="RHEA:78472"/>
    </physiologicalReaction>
</comment>
<dbReference type="Gene3D" id="3.40.50.150">
    <property type="entry name" value="Vaccinia Virus protein VP39"/>
    <property type="match status" value="1"/>
</dbReference>
<comment type="subcellular location">
    <subcellularLocation>
        <location evidence="2">Cytoplasm</location>
    </subcellularLocation>
    <subcellularLocation>
        <location evidence="1">Nucleus</location>
        <location evidence="1">Cajal body</location>
    </subcellularLocation>
    <subcellularLocation>
        <location evidence="3">Nucleus</location>
        <location evidence="3">Nucleolus</location>
    </subcellularLocation>
</comment>
<dbReference type="OMA" id="HCARINA"/>
<keyword evidence="6" id="KW-0597">Phosphoprotein</keyword>
<evidence type="ECO:0000256" key="2">
    <source>
        <dbReference type="ARBA" id="ARBA00004496"/>
    </source>
</evidence>
<evidence type="ECO:0000256" key="21">
    <source>
        <dbReference type="ARBA" id="ARBA00079339"/>
    </source>
</evidence>
<organism evidence="24 25">
    <name type="scientific">Rhizopus oryzae</name>
    <name type="common">Mucormycosis agent</name>
    <name type="synonym">Rhizopus arrhizus var. delemar</name>
    <dbReference type="NCBI Taxonomy" id="64495"/>
    <lineage>
        <taxon>Eukaryota</taxon>
        <taxon>Fungi</taxon>
        <taxon>Fungi incertae sedis</taxon>
        <taxon>Mucoromycota</taxon>
        <taxon>Mucoromycotina</taxon>
        <taxon>Mucoromycetes</taxon>
        <taxon>Mucorales</taxon>
        <taxon>Mucorineae</taxon>
        <taxon>Rhizopodaceae</taxon>
        <taxon>Rhizopus</taxon>
    </lineage>
</organism>
<evidence type="ECO:0000256" key="15">
    <source>
        <dbReference type="ARBA" id="ARBA00048740"/>
    </source>
</evidence>
<evidence type="ECO:0000256" key="11">
    <source>
        <dbReference type="ARBA" id="ARBA00023163"/>
    </source>
</evidence>
<evidence type="ECO:0000256" key="19">
    <source>
        <dbReference type="ARBA" id="ARBA00057179"/>
    </source>
</evidence>
<keyword evidence="8" id="KW-0808">Transferase</keyword>
<gene>
    <name evidence="24" type="ORF">G6F51_011992</name>
</gene>
<dbReference type="Pfam" id="PF09445">
    <property type="entry name" value="Methyltransf_15"/>
    <property type="match status" value="1"/>
</dbReference>
<dbReference type="OrthoDB" id="194443at2759"/>
<dbReference type="AlphaFoldDB" id="A0A9P6XXW7"/>
<evidence type="ECO:0000313" key="24">
    <source>
        <dbReference type="EMBL" id="KAG1534624.1"/>
    </source>
</evidence>
<name>A0A9P6XXW7_RHIOR</name>
<dbReference type="SUPFAM" id="SSF53335">
    <property type="entry name" value="S-adenosyl-L-methionine-dependent methyltransferases"/>
    <property type="match status" value="1"/>
</dbReference>
<evidence type="ECO:0000313" key="25">
    <source>
        <dbReference type="Proteomes" id="UP000717996"/>
    </source>
</evidence>
<protein>
    <recommendedName>
        <fullName evidence="4">Trimethylguanosine synthase</fullName>
    </recommendedName>
    <alternativeName>
        <fullName evidence="18">Cap-specific guanine-N(2) methyltransferase</fullName>
    </alternativeName>
    <alternativeName>
        <fullName evidence="21">Nuclear receptor coactivator 6-interacting protein</fullName>
    </alternativeName>
    <alternativeName>
        <fullName evidence="22">PRIP-interacting protein with methyltransferase motif</fullName>
    </alternativeName>
</protein>
<evidence type="ECO:0000256" key="10">
    <source>
        <dbReference type="ARBA" id="ARBA00023015"/>
    </source>
</evidence>
<comment type="catalytic activity">
    <reaction evidence="15">
        <text>a 5'-end (N(7)-methyl 5'-triphosphoguanosine)-ribonucleoside in snoRNA + S-adenosyl-L-methionine = a 5'-end (N(2),N(7)-dimethyl 5'-triphosphoguanosine)-ribonucleoside in snoRNA + S-adenosyl-L-homocysteine + H(+)</text>
        <dbReference type="Rhea" id="RHEA:78475"/>
        <dbReference type="Rhea" id="RHEA-COMP:19086"/>
        <dbReference type="Rhea" id="RHEA-COMP:19088"/>
        <dbReference type="ChEBI" id="CHEBI:15378"/>
        <dbReference type="ChEBI" id="CHEBI:57856"/>
        <dbReference type="ChEBI" id="CHEBI:59789"/>
        <dbReference type="ChEBI" id="CHEBI:156461"/>
        <dbReference type="ChEBI" id="CHEBI:172880"/>
    </reaction>
    <physiologicalReaction direction="left-to-right" evidence="15">
        <dbReference type="Rhea" id="RHEA:78476"/>
    </physiologicalReaction>
</comment>
<keyword evidence="11" id="KW-0804">Transcription</keyword>
<feature type="region of interest" description="Disordered" evidence="23">
    <location>
        <begin position="9"/>
        <end position="148"/>
    </location>
</feature>
<dbReference type="GO" id="GO:0015030">
    <property type="term" value="C:Cajal body"/>
    <property type="evidence" value="ECO:0007669"/>
    <property type="project" value="UniProtKB-SubCell"/>
</dbReference>
<evidence type="ECO:0000256" key="20">
    <source>
        <dbReference type="ARBA" id="ARBA00064494"/>
    </source>
</evidence>
<comment type="similarity">
    <text evidence="13">Belongs to the methyltransferase superfamily. Trimethylguanosine synthase family.</text>
</comment>
<comment type="function">
    <text evidence="19">Catalyzes the 2 serial methylation steps for the conversion of the 7-monomethylguanosine (m(7)G) caps of snRNAs and snoRNAs to a 2,2,7-trimethylguanosine (m(2,2,7)G) cap structure. The enzyme is specific for guanine, and N7 methylation must precede N2 methylation. Hypermethylation of the m7G cap of U snRNAs leads to their concentration in nuclear foci, their colocalization with coilin and the formation of canonical Cajal bodies (CBs). Plays a role in transcriptional regulation.</text>
</comment>
<evidence type="ECO:0000256" key="23">
    <source>
        <dbReference type="SAM" id="MobiDB-lite"/>
    </source>
</evidence>
<dbReference type="PANTHER" id="PTHR14741">
    <property type="entry name" value="S-ADENOSYLMETHIONINE-DEPENDENT METHYLTRANSFERASE RELATED"/>
    <property type="match status" value="1"/>
</dbReference>
<keyword evidence="12" id="KW-0539">Nucleus</keyword>
<dbReference type="CDD" id="cd02440">
    <property type="entry name" value="AdoMet_MTases"/>
    <property type="match status" value="1"/>
</dbReference>
<dbReference type="GO" id="GO:0005737">
    <property type="term" value="C:cytoplasm"/>
    <property type="evidence" value="ECO:0007669"/>
    <property type="project" value="UniProtKB-SubCell"/>
</dbReference>
<evidence type="ECO:0000256" key="6">
    <source>
        <dbReference type="ARBA" id="ARBA00022553"/>
    </source>
</evidence>
<dbReference type="InterPro" id="IPR029063">
    <property type="entry name" value="SAM-dependent_MTases_sf"/>
</dbReference>
<dbReference type="EMBL" id="JAANIT010003183">
    <property type="protein sequence ID" value="KAG1534624.1"/>
    <property type="molecule type" value="Genomic_DNA"/>
</dbReference>
<comment type="catalytic activity">
    <reaction evidence="16">
        <text>a 5'-end (N(2),N(7)-dimethyl 5'-triphosphoguanosine)-ribonucleoside in snRNA + S-adenosyl-L-methionine = a 5'-end (N(2),N(2),N(7)-trimethyl 5'-triphosphoguanosine)-ribonucleoside in snRNA + S-adenosyl-L-homocysteine + H(+)</text>
        <dbReference type="Rhea" id="RHEA:78479"/>
        <dbReference type="Rhea" id="RHEA-COMP:19087"/>
        <dbReference type="Rhea" id="RHEA-COMP:19089"/>
        <dbReference type="ChEBI" id="CHEBI:15378"/>
        <dbReference type="ChEBI" id="CHEBI:57856"/>
        <dbReference type="ChEBI" id="CHEBI:59789"/>
        <dbReference type="ChEBI" id="CHEBI:167623"/>
        <dbReference type="ChEBI" id="CHEBI:172880"/>
    </reaction>
    <physiologicalReaction direction="left-to-right" evidence="16">
        <dbReference type="Rhea" id="RHEA:78480"/>
    </physiologicalReaction>
</comment>
<dbReference type="Proteomes" id="UP000717996">
    <property type="component" value="Unassembled WGS sequence"/>
</dbReference>
<evidence type="ECO:0000256" key="13">
    <source>
        <dbReference type="ARBA" id="ARBA00025783"/>
    </source>
</evidence>
<feature type="compositionally biased region" description="Basic and acidic residues" evidence="23">
    <location>
        <begin position="77"/>
        <end position="93"/>
    </location>
</feature>
<dbReference type="PANTHER" id="PTHR14741:SF32">
    <property type="entry name" value="TRIMETHYLGUANOSINE SYNTHASE"/>
    <property type="match status" value="1"/>
</dbReference>
<evidence type="ECO:0000256" key="5">
    <source>
        <dbReference type="ARBA" id="ARBA00022490"/>
    </source>
</evidence>
<dbReference type="InterPro" id="IPR019012">
    <property type="entry name" value="RNA_cap_Gua-N2-MeTrfase"/>
</dbReference>
<dbReference type="GO" id="GO:0071164">
    <property type="term" value="F:RNA cap trimethylguanosine synthase activity"/>
    <property type="evidence" value="ECO:0007669"/>
    <property type="project" value="TreeGrafter"/>
</dbReference>
<comment type="catalytic activity">
    <reaction evidence="14">
        <text>a 5'-end (N(2),N(7)-dimethyl 5'-triphosphoguanosine)-ribonucleoside in snoRNA + S-adenosyl-L-methionine = a 5'-end (N(2),N(2),N(7)-trimethyl 5'-triphosphoguanosine)-ribonucleoside in snoRNA + S-adenosyl-L-homocysteine + H(+)</text>
        <dbReference type="Rhea" id="RHEA:78507"/>
        <dbReference type="Rhea" id="RHEA-COMP:19088"/>
        <dbReference type="Rhea" id="RHEA-COMP:19090"/>
        <dbReference type="ChEBI" id="CHEBI:15378"/>
        <dbReference type="ChEBI" id="CHEBI:57856"/>
        <dbReference type="ChEBI" id="CHEBI:59789"/>
        <dbReference type="ChEBI" id="CHEBI:167623"/>
        <dbReference type="ChEBI" id="CHEBI:172880"/>
    </reaction>
    <physiologicalReaction direction="left-to-right" evidence="14">
        <dbReference type="Rhea" id="RHEA:78508"/>
    </physiologicalReaction>
</comment>
<evidence type="ECO:0000256" key="1">
    <source>
        <dbReference type="ARBA" id="ARBA00004408"/>
    </source>
</evidence>
<keyword evidence="5" id="KW-0963">Cytoplasm</keyword>
<evidence type="ECO:0000256" key="3">
    <source>
        <dbReference type="ARBA" id="ARBA00004604"/>
    </source>
</evidence>
<keyword evidence="10" id="KW-0805">Transcription regulation</keyword>
<proteinExistence type="inferred from homology"/>
<feature type="compositionally biased region" description="Acidic residues" evidence="23">
    <location>
        <begin position="21"/>
        <end position="31"/>
    </location>
</feature>
<dbReference type="GO" id="GO:0005730">
    <property type="term" value="C:nucleolus"/>
    <property type="evidence" value="ECO:0007669"/>
    <property type="project" value="UniProtKB-SubCell"/>
</dbReference>
<evidence type="ECO:0000256" key="17">
    <source>
        <dbReference type="ARBA" id="ARBA00049075"/>
    </source>
</evidence>
<evidence type="ECO:0000256" key="12">
    <source>
        <dbReference type="ARBA" id="ARBA00023242"/>
    </source>
</evidence>
<comment type="caution">
    <text evidence="24">The sequence shown here is derived from an EMBL/GenBank/DDBJ whole genome shotgun (WGS) entry which is preliminary data.</text>
</comment>
<reference evidence="24" key="1">
    <citation type="journal article" date="2020" name="Microb. Genom.">
        <title>Genetic diversity of clinical and environmental Mucorales isolates obtained from an investigation of mucormycosis cases among solid organ transplant recipients.</title>
        <authorList>
            <person name="Nguyen M.H."/>
            <person name="Kaul D."/>
            <person name="Muto C."/>
            <person name="Cheng S.J."/>
            <person name="Richter R.A."/>
            <person name="Bruno V.M."/>
            <person name="Liu G."/>
            <person name="Beyhan S."/>
            <person name="Sundermann A.J."/>
            <person name="Mounaud S."/>
            <person name="Pasculle A.W."/>
            <person name="Nierman W.C."/>
            <person name="Driscoll E."/>
            <person name="Cumbie R."/>
            <person name="Clancy C.J."/>
            <person name="Dupont C.L."/>
        </authorList>
    </citation>
    <scope>NUCLEOTIDE SEQUENCE</scope>
    <source>
        <strain evidence="24">GL16</strain>
    </source>
</reference>